<evidence type="ECO:0000256" key="12">
    <source>
        <dbReference type="ARBA" id="ARBA00023204"/>
    </source>
</evidence>
<evidence type="ECO:0000256" key="8">
    <source>
        <dbReference type="ARBA" id="ARBA00022853"/>
    </source>
</evidence>
<dbReference type="InterPro" id="IPR027417">
    <property type="entry name" value="P-loop_NTPase"/>
</dbReference>
<dbReference type="GO" id="GO:0006325">
    <property type="term" value="P:chromatin organization"/>
    <property type="evidence" value="ECO:0007669"/>
    <property type="project" value="UniProtKB-KW"/>
</dbReference>
<dbReference type="FunFam" id="3.40.50.300:FF:002221">
    <property type="entry name" value="RuvB-like 2"/>
    <property type="match status" value="2"/>
</dbReference>
<keyword evidence="9 17" id="KW-0805">Transcription regulation</keyword>
<dbReference type="SMART" id="SM00382">
    <property type="entry name" value="AAA"/>
    <property type="match status" value="1"/>
</dbReference>
<comment type="catalytic activity">
    <reaction evidence="15 17">
        <text>ATP + H2O = ADP + phosphate + H(+)</text>
        <dbReference type="Rhea" id="RHEA:13065"/>
        <dbReference type="ChEBI" id="CHEBI:15377"/>
        <dbReference type="ChEBI" id="CHEBI:15378"/>
        <dbReference type="ChEBI" id="CHEBI:30616"/>
        <dbReference type="ChEBI" id="CHEBI:43474"/>
        <dbReference type="ChEBI" id="CHEBI:456216"/>
        <dbReference type="EC" id="3.6.4.12"/>
    </reaction>
</comment>
<evidence type="ECO:0000256" key="13">
    <source>
        <dbReference type="ARBA" id="ARBA00023242"/>
    </source>
</evidence>
<keyword evidence="4 17" id="KW-0227">DNA damage</keyword>
<evidence type="ECO:0000313" key="19">
    <source>
        <dbReference type="EMBL" id="CED85581.1"/>
    </source>
</evidence>
<keyword evidence="5 17" id="KW-0378">Hydrolase</keyword>
<dbReference type="Gene3D" id="2.40.50.360">
    <property type="entry name" value="RuvB-like helicase, domain II"/>
    <property type="match status" value="1"/>
</dbReference>
<comment type="function">
    <text evidence="17">DNA helicase participates in several chromatin remodeling complexes, including the SWR1 and the INO80 complexes.</text>
</comment>
<dbReference type="GO" id="GO:0005524">
    <property type="term" value="F:ATP binding"/>
    <property type="evidence" value="ECO:0007669"/>
    <property type="project" value="UniProtKB-KW"/>
</dbReference>
<evidence type="ECO:0000256" key="5">
    <source>
        <dbReference type="ARBA" id="ARBA00022801"/>
    </source>
</evidence>
<evidence type="ECO:0000256" key="6">
    <source>
        <dbReference type="ARBA" id="ARBA00022806"/>
    </source>
</evidence>
<dbReference type="EMBL" id="LN483332">
    <property type="protein sequence ID" value="CED85581.1"/>
    <property type="molecule type" value="Genomic_DNA"/>
</dbReference>
<dbReference type="FunFam" id="2.40.50.360:FF:000002">
    <property type="entry name" value="RuvB-like helicase"/>
    <property type="match status" value="1"/>
</dbReference>
<dbReference type="PANTHER" id="PTHR11093">
    <property type="entry name" value="RUVB-RELATED REPTIN AND PONTIN"/>
    <property type="match status" value="1"/>
</dbReference>
<dbReference type="SUPFAM" id="SSF52540">
    <property type="entry name" value="P-loop containing nucleoside triphosphate hydrolases"/>
    <property type="match status" value="1"/>
</dbReference>
<accession>A0A0F7SVK1</accession>
<comment type="similarity">
    <text evidence="2 17">Belongs to the RuvB family.</text>
</comment>
<comment type="function">
    <text evidence="14">DNA helicase which participates in several chromatin remodeling complexes, including the SWR1 and the INO80 complexes. The SWR1 complex mediates the ATP-dependent exchange of histone H2A for the H2A variant HZT1 leading to transcriptional regulation of selected genes by chromatin remodeling. The INO80 complex remodels chromatin by shifting nucleosomes and is involved in DNA repair. Also involved in pre-rRNA processing.</text>
</comment>
<evidence type="ECO:0000256" key="9">
    <source>
        <dbReference type="ARBA" id="ARBA00023015"/>
    </source>
</evidence>
<dbReference type="InterPro" id="IPR042487">
    <property type="entry name" value="RuvBL1/2_DNA/RNA_bd_dom"/>
</dbReference>
<dbReference type="Gene3D" id="3.40.50.300">
    <property type="entry name" value="P-loop containing nucleotide triphosphate hydrolases"/>
    <property type="match status" value="1"/>
</dbReference>
<evidence type="ECO:0000259" key="18">
    <source>
        <dbReference type="SMART" id="SM00382"/>
    </source>
</evidence>
<keyword evidence="6 17" id="KW-0347">Helicase</keyword>
<keyword evidence="8 17" id="KW-0156">Chromatin regulator</keyword>
<keyword evidence="11 17" id="KW-0804">Transcription</keyword>
<dbReference type="GO" id="GO:0006281">
    <property type="term" value="P:DNA repair"/>
    <property type="evidence" value="ECO:0007669"/>
    <property type="project" value="UniProtKB-KW"/>
</dbReference>
<dbReference type="InterPro" id="IPR010339">
    <property type="entry name" value="TIP49_P-loop"/>
</dbReference>
<feature type="domain" description="AAA+ ATPase" evidence="18">
    <location>
        <begin position="66"/>
        <end position="357"/>
    </location>
</feature>
<dbReference type="FunFam" id="1.10.8.60:FF:000010">
    <property type="entry name" value="RuvB-like helicase"/>
    <property type="match status" value="1"/>
</dbReference>
<dbReference type="EC" id="3.6.4.12" evidence="17"/>
<name>A0A0F7SVK1_PHARH</name>
<dbReference type="GO" id="GO:0000812">
    <property type="term" value="C:Swr1 complex"/>
    <property type="evidence" value="ECO:0007669"/>
    <property type="project" value="UniProtKB-ARBA"/>
</dbReference>
<keyword evidence="7 17" id="KW-0067">ATP-binding</keyword>
<organism evidence="19">
    <name type="scientific">Phaffia rhodozyma</name>
    <name type="common">Yeast</name>
    <name type="synonym">Xanthophyllomyces dendrorhous</name>
    <dbReference type="NCBI Taxonomy" id="264483"/>
    <lineage>
        <taxon>Eukaryota</taxon>
        <taxon>Fungi</taxon>
        <taxon>Dikarya</taxon>
        <taxon>Basidiomycota</taxon>
        <taxon>Agaricomycotina</taxon>
        <taxon>Tremellomycetes</taxon>
        <taxon>Cystofilobasidiales</taxon>
        <taxon>Mrakiaceae</taxon>
        <taxon>Phaffia</taxon>
    </lineage>
</organism>
<dbReference type="GO" id="GO:0031011">
    <property type="term" value="C:Ino80 complex"/>
    <property type="evidence" value="ECO:0007669"/>
    <property type="project" value="UniProtKB-ARBA"/>
</dbReference>
<evidence type="ECO:0000256" key="1">
    <source>
        <dbReference type="ARBA" id="ARBA00004123"/>
    </source>
</evidence>
<dbReference type="InterPro" id="IPR027238">
    <property type="entry name" value="RuvB-like"/>
</dbReference>
<comment type="subunit">
    <text evidence="16">May form heterododecamers with RVB1. Component of the SWR1 chromatin remodeling complex, the INO80 chromatin remodeling complex, and of the R2TP complex.</text>
</comment>
<evidence type="ECO:0000256" key="10">
    <source>
        <dbReference type="ARBA" id="ARBA00023159"/>
    </source>
</evidence>
<evidence type="ECO:0000256" key="15">
    <source>
        <dbReference type="ARBA" id="ARBA00047995"/>
    </source>
</evidence>
<reference evidence="19" key="1">
    <citation type="submission" date="2014-08" db="EMBL/GenBank/DDBJ databases">
        <authorList>
            <person name="Sharma Rahul"/>
            <person name="Thines Marco"/>
        </authorList>
    </citation>
    <scope>NUCLEOTIDE SEQUENCE</scope>
</reference>
<dbReference type="GO" id="GO:0003678">
    <property type="term" value="F:DNA helicase activity"/>
    <property type="evidence" value="ECO:0007669"/>
    <property type="project" value="UniProtKB-EC"/>
</dbReference>
<evidence type="ECO:0000256" key="17">
    <source>
        <dbReference type="RuleBase" id="RU363048"/>
    </source>
</evidence>
<evidence type="ECO:0000256" key="16">
    <source>
        <dbReference type="ARBA" id="ARBA00065373"/>
    </source>
</evidence>
<evidence type="ECO:0000256" key="14">
    <source>
        <dbReference type="ARBA" id="ARBA00025345"/>
    </source>
</evidence>
<dbReference type="InterPro" id="IPR003593">
    <property type="entry name" value="AAA+_ATPase"/>
</dbReference>
<evidence type="ECO:0000256" key="11">
    <source>
        <dbReference type="ARBA" id="ARBA00023163"/>
    </source>
</evidence>
<keyword evidence="3 17" id="KW-0547">Nucleotide-binding</keyword>
<dbReference type="AlphaFoldDB" id="A0A0F7SVK1"/>
<keyword evidence="10" id="KW-0010">Activator</keyword>
<protein>
    <recommendedName>
        <fullName evidence="17">RuvB-like helicase</fullName>
        <ecNumber evidence="17">3.6.4.12</ecNumber>
    </recommendedName>
</protein>
<evidence type="ECO:0000256" key="4">
    <source>
        <dbReference type="ARBA" id="ARBA00022763"/>
    </source>
</evidence>
<evidence type="ECO:0000256" key="7">
    <source>
        <dbReference type="ARBA" id="ARBA00022840"/>
    </source>
</evidence>
<keyword evidence="13 17" id="KW-0539">Nucleus</keyword>
<evidence type="ECO:0000256" key="3">
    <source>
        <dbReference type="ARBA" id="ARBA00022741"/>
    </source>
</evidence>
<dbReference type="Pfam" id="PF06068">
    <property type="entry name" value="TIP49"/>
    <property type="match status" value="1"/>
</dbReference>
<evidence type="ECO:0000256" key="2">
    <source>
        <dbReference type="ARBA" id="ARBA00007519"/>
    </source>
</evidence>
<dbReference type="Gene3D" id="1.10.8.60">
    <property type="match status" value="1"/>
</dbReference>
<dbReference type="GO" id="GO:0016887">
    <property type="term" value="F:ATP hydrolysis activity"/>
    <property type="evidence" value="ECO:0007669"/>
    <property type="project" value="RHEA"/>
</dbReference>
<sequence>MATITTPSQLSDITKIERIGSHSHIRGLGLSAQLEVLPSSEGMVGQAQARKAAGLIIKMVEEGRIAGRAILMAGPVGSGKTAIAMGMAQSLGPDVPFTMLSGSEVFSLSMSKTEALTQAFRRSIGVRIKEESEVIEGEVVEIQVDRSLTGSTKTGKLTIKSTDMETVYDLGQKMIDQLTKEKVAAGDVITIDKGTGKISKVGRSFARARDYDAMGGDTKFVQCPDGELQKRREVTHTVSLHEIDVINSRTQGFLALFAGDTGEIKPELRDQINTKVGEWREEGKASIVPGVLFIDEVHMLDIECFSFLNRALENDLAPLVIMASNRGVTRIRGTKYKSPHGIPIDLLDRVLIISTKAYELSEIREIVSIRCEEEDVKLSDSALDTLANIGVETSLRYALQLISPAHLVALRRKATTVEVPDLVKVFQYFCDEKRSLEFVKEMGGKLMFDEEPIRENVPVDSAVPGGSPMQV</sequence>
<dbReference type="Pfam" id="PF17856">
    <property type="entry name" value="TIP49_C"/>
    <property type="match status" value="1"/>
</dbReference>
<comment type="subcellular location">
    <subcellularLocation>
        <location evidence="1 17">Nucleus</location>
    </subcellularLocation>
</comment>
<dbReference type="InterPro" id="IPR041048">
    <property type="entry name" value="RuvB-like_C"/>
</dbReference>
<proteinExistence type="inferred from homology"/>
<keyword evidence="12 17" id="KW-0234">DNA repair</keyword>